<dbReference type="PANTHER" id="PTHR35145:SF1">
    <property type="entry name" value="CYTOPLASMIC PROTEIN"/>
    <property type="match status" value="1"/>
</dbReference>
<dbReference type="Proteomes" id="UP000199580">
    <property type="component" value="Unassembled WGS sequence"/>
</dbReference>
<sequence length="115" mass="13431">MDIEKIDKICKDLPHVEVEIKWKSDLVYMVARKMFCVIDLEAIPTSVAFKVSNEDFDEISTQINFKPAPYFAQHKWVTVINISEISTIELKKHIVKSYELVKAKLSKKVLRDFDQ</sequence>
<dbReference type="STRING" id="1128970.SAMN04487935_1015"/>
<accession>A0A1G8URC1</accession>
<dbReference type="EMBL" id="FNEZ01000002">
    <property type="protein sequence ID" value="SDJ56214.1"/>
    <property type="molecule type" value="Genomic_DNA"/>
</dbReference>
<keyword evidence="2" id="KW-1185">Reference proteome</keyword>
<reference evidence="1 2" key="1">
    <citation type="submission" date="2016-10" db="EMBL/GenBank/DDBJ databases">
        <authorList>
            <person name="de Groot N.N."/>
        </authorList>
    </citation>
    <scope>NUCLEOTIDE SEQUENCE [LARGE SCALE GENOMIC DNA]</scope>
    <source>
        <strain evidence="1 2">CGMCC 1.10076</strain>
    </source>
</reference>
<dbReference type="RefSeq" id="WP_091392493.1">
    <property type="nucleotide sequence ID" value="NZ_BKAI01000018.1"/>
</dbReference>
<name>A0A1G8URC1_9FLAO</name>
<dbReference type="InterPro" id="IPR058532">
    <property type="entry name" value="YjbR/MT2646/Rv2570-like"/>
</dbReference>
<dbReference type="OrthoDB" id="9789813at2"/>
<organism evidence="1 2">
    <name type="scientific">Flavobacterium noncentrifugens</name>
    <dbReference type="NCBI Taxonomy" id="1128970"/>
    <lineage>
        <taxon>Bacteria</taxon>
        <taxon>Pseudomonadati</taxon>
        <taxon>Bacteroidota</taxon>
        <taxon>Flavobacteriia</taxon>
        <taxon>Flavobacteriales</taxon>
        <taxon>Flavobacteriaceae</taxon>
        <taxon>Flavobacterium</taxon>
    </lineage>
</organism>
<evidence type="ECO:0000313" key="1">
    <source>
        <dbReference type="EMBL" id="SDJ56214.1"/>
    </source>
</evidence>
<evidence type="ECO:0000313" key="2">
    <source>
        <dbReference type="Proteomes" id="UP000199580"/>
    </source>
</evidence>
<gene>
    <name evidence="1" type="ORF">SAMN04487935_1015</name>
</gene>
<dbReference type="Pfam" id="PF04237">
    <property type="entry name" value="YjbR"/>
    <property type="match status" value="1"/>
</dbReference>
<dbReference type="PANTHER" id="PTHR35145">
    <property type="entry name" value="CYTOPLASMIC PROTEIN-RELATED"/>
    <property type="match status" value="1"/>
</dbReference>
<dbReference type="Gene3D" id="3.90.1150.30">
    <property type="match status" value="1"/>
</dbReference>
<proteinExistence type="predicted"/>
<dbReference type="AlphaFoldDB" id="A0A1G8URC1"/>
<protein>
    <submittedName>
        <fullName evidence="1">Predicted DNA-binding protein, MmcQ/YjbR family</fullName>
    </submittedName>
</protein>
<dbReference type="SUPFAM" id="SSF142906">
    <property type="entry name" value="YjbR-like"/>
    <property type="match status" value="1"/>
</dbReference>
<dbReference type="InterPro" id="IPR007351">
    <property type="entry name" value="YjbR"/>
</dbReference>
<keyword evidence="1" id="KW-0238">DNA-binding</keyword>
<dbReference type="GO" id="GO:0003677">
    <property type="term" value="F:DNA binding"/>
    <property type="evidence" value="ECO:0007669"/>
    <property type="project" value="UniProtKB-KW"/>
</dbReference>
<dbReference type="InterPro" id="IPR038056">
    <property type="entry name" value="YjbR-like_sf"/>
</dbReference>